<evidence type="ECO:0008006" key="6">
    <source>
        <dbReference type="Google" id="ProtNLM"/>
    </source>
</evidence>
<evidence type="ECO:0000259" key="2">
    <source>
        <dbReference type="Pfam" id="PF04545"/>
    </source>
</evidence>
<dbReference type="InterPro" id="IPR007630">
    <property type="entry name" value="RNA_pol_sigma70_r4"/>
</dbReference>
<evidence type="ECO:0000259" key="3">
    <source>
        <dbReference type="Pfam" id="PF07659"/>
    </source>
</evidence>
<evidence type="ECO:0000256" key="1">
    <source>
        <dbReference type="SAM" id="MobiDB-lite"/>
    </source>
</evidence>
<dbReference type="Pfam" id="PF04545">
    <property type="entry name" value="Sigma70_r4"/>
    <property type="match status" value="1"/>
</dbReference>
<dbReference type="GO" id="GO:0003700">
    <property type="term" value="F:DNA-binding transcription factor activity"/>
    <property type="evidence" value="ECO:0007669"/>
    <property type="project" value="InterPro"/>
</dbReference>
<protein>
    <recommendedName>
        <fullName evidence="6">Nucleotide modification associated domain-containing protein</fullName>
    </recommendedName>
</protein>
<proteinExistence type="predicted"/>
<dbReference type="Pfam" id="PF07659">
    <property type="entry name" value="DUF1599"/>
    <property type="match status" value="1"/>
</dbReference>
<keyword evidence="5" id="KW-1185">Reference proteome</keyword>
<evidence type="ECO:0000313" key="5">
    <source>
        <dbReference type="Proteomes" id="UP000050833"/>
    </source>
</evidence>
<comment type="caution">
    <text evidence="4">The sequence shown here is derived from an EMBL/GenBank/DDBJ whole genome shotgun (WGS) entry which is preliminary data.</text>
</comment>
<dbReference type="RefSeq" id="WP_055941184.1">
    <property type="nucleotide sequence ID" value="NZ_LLKB01000001.1"/>
</dbReference>
<feature type="region of interest" description="Disordered" evidence="1">
    <location>
        <begin position="100"/>
        <end position="124"/>
    </location>
</feature>
<evidence type="ECO:0000313" key="4">
    <source>
        <dbReference type="EMBL" id="KQC86019.1"/>
    </source>
</evidence>
<dbReference type="InterPro" id="IPR011630">
    <property type="entry name" value="DUF1599"/>
</dbReference>
<accession>A0AAW3JV81</accession>
<dbReference type="AlphaFoldDB" id="A0AAW3JV81"/>
<dbReference type="Proteomes" id="UP000050833">
    <property type="component" value="Unassembled WGS sequence"/>
</dbReference>
<gene>
    <name evidence="4" type="ORF">APZ18_02160</name>
</gene>
<dbReference type="GO" id="GO:0006352">
    <property type="term" value="P:DNA-templated transcription initiation"/>
    <property type="evidence" value="ECO:0007669"/>
    <property type="project" value="InterPro"/>
</dbReference>
<feature type="domain" description="Nucleotide modification associated" evidence="3">
    <location>
        <begin position="21"/>
        <end position="86"/>
    </location>
</feature>
<reference evidence="4 5" key="1">
    <citation type="submission" date="2015-10" db="EMBL/GenBank/DDBJ databases">
        <title>Butyribacter intestini gen. nov., sp. nov., a butyric acid-producing bacterium of the family Lachnospiraceae isolated from the human faeces.</title>
        <authorList>
            <person name="Zou Y."/>
            <person name="Xue W."/>
            <person name="Luo G."/>
            <person name="Lv M."/>
        </authorList>
    </citation>
    <scope>NUCLEOTIDE SEQUENCE [LARGE SCALE GENOMIC DNA]</scope>
    <source>
        <strain evidence="4 5">TF01-11</strain>
    </source>
</reference>
<dbReference type="EMBL" id="LLKB01000001">
    <property type="protein sequence ID" value="KQC86019.1"/>
    <property type="molecule type" value="Genomic_DNA"/>
</dbReference>
<organism evidence="4 5">
    <name type="scientific">Butyribacter intestini</name>
    <dbReference type="NCBI Taxonomy" id="1703332"/>
    <lineage>
        <taxon>Bacteria</taxon>
        <taxon>Bacillati</taxon>
        <taxon>Bacillota</taxon>
        <taxon>Clostridia</taxon>
        <taxon>Lachnospirales</taxon>
        <taxon>Lachnospiraceae</taxon>
        <taxon>Butyribacter</taxon>
    </lineage>
</organism>
<name>A0AAW3JV81_9FIRM</name>
<feature type="domain" description="RNA polymerase sigma-70 region 4" evidence="2">
    <location>
        <begin position="155"/>
        <end position="182"/>
    </location>
</feature>
<sequence>MDNLAQHKLLLQQMHHTYIKKNHDYGDSFSRSFKKYGLVAAMVRMEDKWNRLDNMASGAEQKVADETIGDTLLDLAGYCVMTTMELDRQKENANQKAFEEQVRTEYADDSAKEDNTSNDGEKVVLHDDENGDIEVNVPEKVAKAKKSIDEGKVMAVYNAKWSQAKIADEMGCSQGRISQIIRAYK</sequence>